<dbReference type="Proteomes" id="UP000011086">
    <property type="component" value="Unassembled WGS sequence"/>
</dbReference>
<feature type="chain" id="PRO_5041657985" evidence="1">
    <location>
        <begin position="19"/>
        <end position="88"/>
    </location>
</feature>
<name>A0AA97NMB2_PYRO3</name>
<dbReference type="AlphaFoldDB" id="A0AA97NMB2"/>
<reference evidence="2" key="1">
    <citation type="journal article" date="2012" name="PLoS Genet.">
        <title>Comparative analysis of the genomes of two field isolates of the rice blast fungus Magnaporthe oryzae.</title>
        <authorList>
            <person name="Xue M."/>
            <person name="Yang J."/>
            <person name="Li Z."/>
            <person name="Hu S."/>
            <person name="Yao N."/>
            <person name="Dean R.A."/>
            <person name="Zhao W."/>
            <person name="Shen M."/>
            <person name="Zhang H."/>
            <person name="Li C."/>
            <person name="Liu L."/>
            <person name="Cao L."/>
            <person name="Xu X."/>
            <person name="Xing Y."/>
            <person name="Hsiang T."/>
            <person name="Zhang Z."/>
            <person name="Xu J.R."/>
            <person name="Peng Y.L."/>
        </authorList>
    </citation>
    <scope>NUCLEOTIDE SEQUENCE</scope>
    <source>
        <strain evidence="2">Y34</strain>
    </source>
</reference>
<keyword evidence="1" id="KW-0732">Signal</keyword>
<accession>A0AA97NMB2</accession>
<dbReference type="EMBL" id="JH793266">
    <property type="protein sequence ID" value="ELQ32748.1"/>
    <property type="molecule type" value="Genomic_DNA"/>
</dbReference>
<gene>
    <name evidence="2" type="ORF">OOU_Y34scaffold01053g2</name>
</gene>
<proteinExistence type="predicted"/>
<evidence type="ECO:0000256" key="1">
    <source>
        <dbReference type="SAM" id="SignalP"/>
    </source>
</evidence>
<sequence>MRFSFAFALLLNCGGIAALTPFEACYNDCIAGRLPDVVFEPNDTTAVKHNIQELPVSVLRALGVSNEMQPDNLRCYIGPRGCIYNWLT</sequence>
<evidence type="ECO:0000313" key="2">
    <source>
        <dbReference type="EMBL" id="ELQ32748.1"/>
    </source>
</evidence>
<organism evidence="2">
    <name type="scientific">Pyricularia oryzae (strain Y34)</name>
    <name type="common">Rice blast fungus</name>
    <name type="synonym">Magnaporthe oryzae</name>
    <dbReference type="NCBI Taxonomy" id="1143189"/>
    <lineage>
        <taxon>Eukaryota</taxon>
        <taxon>Fungi</taxon>
        <taxon>Dikarya</taxon>
        <taxon>Ascomycota</taxon>
        <taxon>Pezizomycotina</taxon>
        <taxon>Sordariomycetes</taxon>
        <taxon>Sordariomycetidae</taxon>
        <taxon>Magnaporthales</taxon>
        <taxon>Pyriculariaceae</taxon>
        <taxon>Pyricularia</taxon>
    </lineage>
</organism>
<feature type="signal peptide" evidence="1">
    <location>
        <begin position="1"/>
        <end position="18"/>
    </location>
</feature>
<protein>
    <submittedName>
        <fullName evidence="2">Uncharacterized protein</fullName>
    </submittedName>
</protein>